<dbReference type="GO" id="GO:0003677">
    <property type="term" value="F:DNA binding"/>
    <property type="evidence" value="ECO:0007669"/>
    <property type="project" value="InterPro"/>
</dbReference>
<dbReference type="Gene3D" id="3.40.50.300">
    <property type="entry name" value="P-loop containing nucleotide triphosphate hydrolases"/>
    <property type="match status" value="2"/>
</dbReference>
<dbReference type="InterPro" id="IPR001650">
    <property type="entry name" value="Helicase_C-like"/>
</dbReference>
<dbReference type="Gene3D" id="6.10.140.530">
    <property type="match status" value="10"/>
</dbReference>
<evidence type="ECO:0000259" key="3">
    <source>
        <dbReference type="PROSITE" id="PS51194"/>
    </source>
</evidence>
<dbReference type="OrthoDB" id="9802848at2"/>
<dbReference type="EMBL" id="ADKM02000019">
    <property type="protein sequence ID" value="EGC04497.1"/>
    <property type="molecule type" value="Genomic_DNA"/>
</dbReference>
<reference evidence="4 5" key="1">
    <citation type="submission" date="2011-02" db="EMBL/GenBank/DDBJ databases">
        <authorList>
            <person name="Nelson K.E."/>
            <person name="Sutton G."/>
            <person name="Torralba M."/>
            <person name="Durkin S."/>
            <person name="Harkins D."/>
            <person name="Montgomery R."/>
            <person name="Ziemer C."/>
            <person name="Klaassens E."/>
            <person name="Ocuiv P."/>
            <person name="Morrison M."/>
        </authorList>
    </citation>
    <scope>NUCLEOTIDE SEQUENCE [LARGE SCALE GENOMIC DNA]</scope>
    <source>
        <strain evidence="4 5">8</strain>
    </source>
</reference>
<evidence type="ECO:0000313" key="4">
    <source>
        <dbReference type="EMBL" id="EGC04497.1"/>
    </source>
</evidence>
<dbReference type="eggNOG" id="COG1061">
    <property type="taxonomic scope" value="Bacteria"/>
</dbReference>
<dbReference type="Pfam" id="PF04851">
    <property type="entry name" value="ResIII"/>
    <property type="match status" value="1"/>
</dbReference>
<dbReference type="InterPro" id="IPR005114">
    <property type="entry name" value="Helicase_assoc"/>
</dbReference>
<accession>E9S898</accession>
<dbReference type="GO" id="GO:0005524">
    <property type="term" value="F:ATP binding"/>
    <property type="evidence" value="ECO:0007669"/>
    <property type="project" value="InterPro"/>
</dbReference>
<feature type="domain" description="Helicase C-terminal" evidence="3">
    <location>
        <begin position="226"/>
        <end position="380"/>
    </location>
</feature>
<keyword evidence="5" id="KW-1185">Reference proteome</keyword>
<dbReference type="InterPro" id="IPR014001">
    <property type="entry name" value="Helicase_ATP-bd"/>
</dbReference>
<keyword evidence="1" id="KW-0175">Coiled coil</keyword>
<evidence type="ECO:0000256" key="1">
    <source>
        <dbReference type="SAM" id="Coils"/>
    </source>
</evidence>
<evidence type="ECO:0000313" key="5">
    <source>
        <dbReference type="Proteomes" id="UP000004259"/>
    </source>
</evidence>
<gene>
    <name evidence="4" type="ORF">CUS_4797</name>
</gene>
<name>E9S898_RUMAL</name>
<dbReference type="Pfam" id="PF03457">
    <property type="entry name" value="HA"/>
    <property type="match status" value="10"/>
</dbReference>
<dbReference type="Proteomes" id="UP000004259">
    <property type="component" value="Unassembled WGS sequence"/>
</dbReference>
<evidence type="ECO:0000259" key="2">
    <source>
        <dbReference type="PROSITE" id="PS51192"/>
    </source>
</evidence>
<dbReference type="PANTHER" id="PTHR33418:SF1">
    <property type="entry name" value="HELICASE-ASSOCIATED DOMAIN-CONTAINING PROTEIN"/>
    <property type="match status" value="1"/>
</dbReference>
<dbReference type="Pfam" id="PF00271">
    <property type="entry name" value="Helicase_C"/>
    <property type="match status" value="1"/>
</dbReference>
<dbReference type="PROSITE" id="PS51194">
    <property type="entry name" value="HELICASE_CTER"/>
    <property type="match status" value="1"/>
</dbReference>
<dbReference type="SMART" id="SM00490">
    <property type="entry name" value="HELICc"/>
    <property type="match status" value="1"/>
</dbReference>
<organism evidence="4 5">
    <name type="scientific">Ruminococcus albus 8</name>
    <dbReference type="NCBI Taxonomy" id="246199"/>
    <lineage>
        <taxon>Bacteria</taxon>
        <taxon>Bacillati</taxon>
        <taxon>Bacillota</taxon>
        <taxon>Clostridia</taxon>
        <taxon>Eubacteriales</taxon>
        <taxon>Oscillospiraceae</taxon>
        <taxon>Ruminococcus</taxon>
    </lineage>
</organism>
<feature type="domain" description="Helicase ATP-binding" evidence="2">
    <location>
        <begin position="17"/>
        <end position="159"/>
    </location>
</feature>
<dbReference type="InterPro" id="IPR006935">
    <property type="entry name" value="Helicase/UvrB_N"/>
</dbReference>
<dbReference type="PANTHER" id="PTHR33418">
    <property type="entry name" value="HELICASE-ASSOCIATED"/>
    <property type="match status" value="1"/>
</dbReference>
<proteinExistence type="predicted"/>
<dbReference type="SUPFAM" id="SSF52540">
    <property type="entry name" value="P-loop containing nucleoside triphosphate hydrolases"/>
    <property type="match status" value="1"/>
</dbReference>
<dbReference type="InterPro" id="IPR027417">
    <property type="entry name" value="P-loop_NTPase"/>
</dbReference>
<sequence length="1200" mass="139075">MPMHLFEHNKTAYEAAVRMLTERGKAAVIHPTGTGKSFIGFKLCEDNPDKTICWLSPSRYIYQTQLENLAETSDGYQPENVKFYTYAKLMNVTEDEIAAIKPDYIILDEFHRCGAELWGAGVDAVLKAYPNVPVLGLSATAIRYLDNQRAMTDELFDGNVASEMTLGEAIVRGILAPPKYILSIFSYQQDLEKYEKRVRTAKSKATRDAAEKVLEALRRALDKAENLDILFDKHMEDRTGKYIVFCANFDHMTDMMNKAKEWFRKVDKKPHIYSVYSDDPTASKSFADFKADNDPKHLKLLYCIDALNEGVHVPDVSGVILLRPTISPIIYKQQIGRALSASKSKNPVIFDIVNNIENLYSIDAIEEEMQVAIQYYRSHGGEGFVVNETFELVDKVADCKSLFDELEGTLSASWDIMFEQAKKYYDEHGDLEVPRRYMTEEGYSLGMWLQTQRRVYKGEVNGNLTQVQIDRLNELGMRWESASDVAWEKYYSAAKTYYEKHGDLLIPAQFKDENNVELGSWIARLRVYNNSGIKQKYLSAERIEALEKIGMVWNVPDYLWEENFAAAVRYHREHGELNVPVSYVDSEGMKLGLWLSQMRSCRRTGGGNYRELTEEQIARLDTLGMVWDTKHEKQWNDAFQALCEYHAKNGTFDIPAAYQTESGIRLGAWIRRQQYFYANGRLSDEHITRLRKIGFVLEKPNPWEEKYQLAKAYFEEHGDLNVPSQYVVNGVWLAKWLNEQKLIAEGKRKKKHSPEQLAKLEAIGLRYGSTYYEEQWQERYEIAKAYYEKHGDLKVPYAYCEGDFPLGNWLSKQKSQYRDGSMPDEHYTLLSAIGMEWETALEERVRSSYAQGFQHLEAFIAEHGVDALTGAVICEDGYRLGSWFANCKTKYRNGKMPKKHILHFEKLGVQLEKSDAWEERFREVKAYLEKNDTTYVPKGTYSESGYDLFSWVSDQRRAYKKGKLSAEQMKKLDEIGYPFLKDKKAKQEQRKKKWFETAVIVMEYVQSHSPDALNDETEYHEIRVKQWLENQRSSLRLGKIKDSEQIDFLQKMLDLSLLAKRSHWEIMYEAAVQFFEEHGVDADVPDDYEVSEGNLKAWLTTEKAAVKGSNRVSRTPEQLEMLAKIGITPDMKTVQEKKWDRQFERLREFVAEKGRMPYYSARRKDEYPIAVWLNNQKNKAKQGLLSEEQLQKLREVGAAV</sequence>
<dbReference type="STRING" id="246199.CUS_4797"/>
<dbReference type="PROSITE" id="PS51192">
    <property type="entry name" value="HELICASE_ATP_BIND_1"/>
    <property type="match status" value="1"/>
</dbReference>
<feature type="coiled-coil region" evidence="1">
    <location>
        <begin position="184"/>
        <end position="227"/>
    </location>
</feature>
<dbReference type="RefSeq" id="WP_002847194.1">
    <property type="nucleotide sequence ID" value="NZ_ADKM02000019.1"/>
</dbReference>
<protein>
    <submittedName>
        <fullName evidence="4">Putative phage tail component, N-terminal domain protein</fullName>
    </submittedName>
</protein>
<dbReference type="AlphaFoldDB" id="E9S898"/>
<comment type="caution">
    <text evidence="4">The sequence shown here is derived from an EMBL/GenBank/DDBJ whole genome shotgun (WGS) entry which is preliminary data.</text>
</comment>
<dbReference type="GO" id="GO:0016787">
    <property type="term" value="F:hydrolase activity"/>
    <property type="evidence" value="ECO:0007669"/>
    <property type="project" value="InterPro"/>
</dbReference>